<evidence type="ECO:0000313" key="2">
    <source>
        <dbReference type="Proteomes" id="UP000011135"/>
    </source>
</evidence>
<dbReference type="AlphaFoldDB" id="L8JTH9"/>
<protein>
    <submittedName>
        <fullName evidence="1">Uncharacterized protein</fullName>
    </submittedName>
</protein>
<gene>
    <name evidence="1" type="ORF">C900_02463</name>
</gene>
<dbReference type="EMBL" id="AMZN01000037">
    <property type="protein sequence ID" value="ELR71548.1"/>
    <property type="molecule type" value="Genomic_DNA"/>
</dbReference>
<dbReference type="STRING" id="1237149.C900_02463"/>
<dbReference type="Proteomes" id="UP000011135">
    <property type="component" value="Unassembled WGS sequence"/>
</dbReference>
<accession>L8JTH9</accession>
<organism evidence="1 2">
    <name type="scientific">Fulvivirga imtechensis AK7</name>
    <dbReference type="NCBI Taxonomy" id="1237149"/>
    <lineage>
        <taxon>Bacteria</taxon>
        <taxon>Pseudomonadati</taxon>
        <taxon>Bacteroidota</taxon>
        <taxon>Cytophagia</taxon>
        <taxon>Cytophagales</taxon>
        <taxon>Fulvivirgaceae</taxon>
        <taxon>Fulvivirga</taxon>
    </lineage>
</organism>
<name>L8JTH9_9BACT</name>
<comment type="caution">
    <text evidence="1">The sequence shown here is derived from an EMBL/GenBank/DDBJ whole genome shotgun (WGS) entry which is preliminary data.</text>
</comment>
<reference evidence="1 2" key="1">
    <citation type="submission" date="2012-12" db="EMBL/GenBank/DDBJ databases">
        <title>Genome assembly of Fulvivirga imtechensis AK7.</title>
        <authorList>
            <person name="Nupur N."/>
            <person name="Khatri I."/>
            <person name="Kumar R."/>
            <person name="Subramanian S."/>
            <person name="Pinnaka A."/>
        </authorList>
    </citation>
    <scope>NUCLEOTIDE SEQUENCE [LARGE SCALE GENOMIC DNA]</scope>
    <source>
        <strain evidence="1 2">AK7</strain>
    </source>
</reference>
<proteinExistence type="predicted"/>
<sequence length="55" mass="6445">MAFRKRQYLRYACPKNTLPGQLYHSRQAKHPGGMESFVAWGIEARRGMRFLSGRM</sequence>
<keyword evidence="2" id="KW-1185">Reference proteome</keyword>
<evidence type="ECO:0000313" key="1">
    <source>
        <dbReference type="EMBL" id="ELR71548.1"/>
    </source>
</evidence>